<accession>A0A562I694</accession>
<evidence type="ECO:0008006" key="4">
    <source>
        <dbReference type="Google" id="ProtNLM"/>
    </source>
</evidence>
<sequence>MTPPRPHLPIRPLWLCRACAAPWPCATARLTLRHEHTHDRVALLVYLGGQLHDAADELYRLNPHDGPEPRQLFDRFLGWALIRGTGSSPPPPGAGVPDNSPAGDRACCVPNPATNEDQTR</sequence>
<proteinExistence type="predicted"/>
<comment type="caution">
    <text evidence="2">The sequence shown here is derived from an EMBL/GenBank/DDBJ whole genome shotgun (WGS) entry which is preliminary data.</text>
</comment>
<evidence type="ECO:0000313" key="3">
    <source>
        <dbReference type="Proteomes" id="UP000319825"/>
    </source>
</evidence>
<dbReference type="Proteomes" id="UP000319825">
    <property type="component" value="Unassembled WGS sequence"/>
</dbReference>
<feature type="region of interest" description="Disordered" evidence="1">
    <location>
        <begin position="84"/>
        <end position="120"/>
    </location>
</feature>
<dbReference type="EMBL" id="VLKE01000001">
    <property type="protein sequence ID" value="TWH66173.1"/>
    <property type="molecule type" value="Genomic_DNA"/>
</dbReference>
<evidence type="ECO:0000313" key="2">
    <source>
        <dbReference type="EMBL" id="TWH66173.1"/>
    </source>
</evidence>
<organism evidence="2 3">
    <name type="scientific">Micromonospora olivasterospora</name>
    <dbReference type="NCBI Taxonomy" id="1880"/>
    <lineage>
        <taxon>Bacteria</taxon>
        <taxon>Bacillati</taxon>
        <taxon>Actinomycetota</taxon>
        <taxon>Actinomycetes</taxon>
        <taxon>Micromonosporales</taxon>
        <taxon>Micromonosporaceae</taxon>
        <taxon>Micromonospora</taxon>
    </lineage>
</organism>
<protein>
    <recommendedName>
        <fullName evidence="4">Flavin reductase</fullName>
    </recommendedName>
</protein>
<evidence type="ECO:0000256" key="1">
    <source>
        <dbReference type="SAM" id="MobiDB-lite"/>
    </source>
</evidence>
<dbReference type="AlphaFoldDB" id="A0A562I694"/>
<gene>
    <name evidence="2" type="ORF">JD77_01124</name>
</gene>
<reference evidence="2 3" key="1">
    <citation type="submission" date="2019-07" db="EMBL/GenBank/DDBJ databases">
        <title>R&amp;d 2014.</title>
        <authorList>
            <person name="Klenk H.-P."/>
        </authorList>
    </citation>
    <scope>NUCLEOTIDE SEQUENCE [LARGE SCALE GENOMIC DNA]</scope>
    <source>
        <strain evidence="2 3">DSM 43868</strain>
    </source>
</reference>
<keyword evidence="3" id="KW-1185">Reference proteome</keyword>
<name>A0A562I694_MICOL</name>